<evidence type="ECO:0000313" key="1">
    <source>
        <dbReference type="EMBL" id="GGI49235.1"/>
    </source>
</evidence>
<name>A0A917MZY6_9SPHI</name>
<dbReference type="InterPro" id="IPR029470">
    <property type="entry name" value="PDDEXK_4"/>
</dbReference>
<accession>A0A917MZY6</accession>
<gene>
    <name evidence="1" type="ORF">GCM10011425_04470</name>
</gene>
<dbReference type="Pfam" id="PF14281">
    <property type="entry name" value="PDDEXK_4"/>
    <property type="match status" value="1"/>
</dbReference>
<proteinExistence type="predicted"/>
<dbReference type="AlphaFoldDB" id="A0A917MZY6"/>
<sequence length="411" mass="47945">MSDLQSLLSQINAILTAYNKVIKNSSENYNIFKVLNLQTDEVKLHSLFLAELLNPKGSHNKGNLFLKCFIEVVFTDNTPINIENVTLEIEKFIGPVSQDKNTGGRIDIYLEDHKGNCLIIENKIYAGDQEKQLQRYFNYKGNRQGAILYLTLDGKSPSKISCCDLIEGKDFQLISYNFTILSWLEKCHQIASDSPFVRETIRQYINLIKSFSGQTILKEMYKDFKSIILQTPQNFESAFQIEVELKNIKIDLLVDFWEEVYQKLKEKLGNEYKISYQKDKIKGNANYPGMWVNKNNYSNDPCQFVLEPLNGNSLWNKHSLYYGIWINGNEKIVQQKSVELRKLFDQKLRNSSWWLDYIYVKNLYFNGKETLKSILPGTESRSKIQERIVVNYSEYIIKNEDLMSRLINILT</sequence>
<organism evidence="1 2">
    <name type="scientific">Mucilaginibacter galii</name>
    <dbReference type="NCBI Taxonomy" id="2005073"/>
    <lineage>
        <taxon>Bacteria</taxon>
        <taxon>Pseudomonadati</taxon>
        <taxon>Bacteroidota</taxon>
        <taxon>Sphingobacteriia</taxon>
        <taxon>Sphingobacteriales</taxon>
        <taxon>Sphingobacteriaceae</taxon>
        <taxon>Mucilaginibacter</taxon>
    </lineage>
</organism>
<dbReference type="RefSeq" id="WP_188413382.1">
    <property type="nucleotide sequence ID" value="NZ_BMDO01000001.1"/>
</dbReference>
<evidence type="ECO:0000313" key="2">
    <source>
        <dbReference type="Proteomes" id="UP000662074"/>
    </source>
</evidence>
<comment type="caution">
    <text evidence="1">The sequence shown here is derived from an EMBL/GenBank/DDBJ whole genome shotgun (WGS) entry which is preliminary data.</text>
</comment>
<protein>
    <recommendedName>
        <fullName evidence="3">PD-(D/E)XK nuclease superfamily protein</fullName>
    </recommendedName>
</protein>
<dbReference type="EMBL" id="BMDO01000001">
    <property type="protein sequence ID" value="GGI49235.1"/>
    <property type="molecule type" value="Genomic_DNA"/>
</dbReference>
<reference evidence="1" key="1">
    <citation type="journal article" date="2014" name="Int. J. Syst. Evol. Microbiol.">
        <title>Complete genome sequence of Corynebacterium casei LMG S-19264T (=DSM 44701T), isolated from a smear-ripened cheese.</title>
        <authorList>
            <consortium name="US DOE Joint Genome Institute (JGI-PGF)"/>
            <person name="Walter F."/>
            <person name="Albersmeier A."/>
            <person name="Kalinowski J."/>
            <person name="Ruckert C."/>
        </authorList>
    </citation>
    <scope>NUCLEOTIDE SEQUENCE</scope>
    <source>
        <strain evidence="1">CCM 8711</strain>
    </source>
</reference>
<dbReference type="Proteomes" id="UP000662074">
    <property type="component" value="Unassembled WGS sequence"/>
</dbReference>
<reference evidence="1" key="2">
    <citation type="submission" date="2020-09" db="EMBL/GenBank/DDBJ databases">
        <authorList>
            <person name="Sun Q."/>
            <person name="Sedlacek I."/>
        </authorList>
    </citation>
    <scope>NUCLEOTIDE SEQUENCE</scope>
    <source>
        <strain evidence="1">CCM 8711</strain>
    </source>
</reference>
<keyword evidence="2" id="KW-1185">Reference proteome</keyword>
<evidence type="ECO:0008006" key="3">
    <source>
        <dbReference type="Google" id="ProtNLM"/>
    </source>
</evidence>